<name>A0A3M6VNE2_9STRA</name>
<evidence type="ECO:0000313" key="1">
    <source>
        <dbReference type="EMBL" id="RMX68214.1"/>
    </source>
</evidence>
<reference evidence="3 4" key="1">
    <citation type="submission" date="2018-06" db="EMBL/GenBank/DDBJ databases">
        <title>Comparative genomics of downy mildews reveals potential adaptations to biotrophy.</title>
        <authorList>
            <person name="Fletcher K."/>
            <person name="Klosterman S.J."/>
            <person name="Derevnina L."/>
            <person name="Martin F."/>
            <person name="Koike S."/>
            <person name="Reyes Chin-Wo S."/>
            <person name="Mou B."/>
            <person name="Michelmore R."/>
        </authorList>
    </citation>
    <scope>NUCLEOTIDE SEQUENCE [LARGE SCALE GENOMIC DNA]</scope>
    <source>
        <strain evidence="2 4">R13</strain>
        <strain evidence="1 3">R14</strain>
    </source>
</reference>
<dbReference type="Proteomes" id="UP000282087">
    <property type="component" value="Unassembled WGS sequence"/>
</dbReference>
<dbReference type="PANTHER" id="PTHR37067">
    <property type="entry name" value="PX DOMAIN-CONTAINING PROTEIN"/>
    <property type="match status" value="1"/>
</dbReference>
<dbReference type="EMBL" id="QLLG01000094">
    <property type="protein sequence ID" value="RMX68214.1"/>
    <property type="molecule type" value="Genomic_DNA"/>
</dbReference>
<protein>
    <submittedName>
        <fullName evidence="1">Uncharacterized protein</fullName>
    </submittedName>
</protein>
<dbReference type="Proteomes" id="UP000286097">
    <property type="component" value="Unassembled WGS sequence"/>
</dbReference>
<dbReference type="VEuPathDB" id="FungiDB:DD237_006425"/>
<gene>
    <name evidence="2" type="ORF">DD237_006425</name>
    <name evidence="1" type="ORF">DD238_006532</name>
</gene>
<dbReference type="AlphaFoldDB" id="A0A3M6VNE2"/>
<dbReference type="PANTHER" id="PTHR37067:SF3">
    <property type="entry name" value="PX DOMAIN-CONTAINING PROTEIN"/>
    <property type="match status" value="1"/>
</dbReference>
<accession>A0A3M6VNE2</accession>
<keyword evidence="3" id="KW-1185">Reference proteome</keyword>
<evidence type="ECO:0000313" key="4">
    <source>
        <dbReference type="Proteomes" id="UP000286097"/>
    </source>
</evidence>
<organism evidence="1 3">
    <name type="scientific">Peronospora effusa</name>
    <dbReference type="NCBI Taxonomy" id="542832"/>
    <lineage>
        <taxon>Eukaryota</taxon>
        <taxon>Sar</taxon>
        <taxon>Stramenopiles</taxon>
        <taxon>Oomycota</taxon>
        <taxon>Peronosporomycetes</taxon>
        <taxon>Peronosporales</taxon>
        <taxon>Peronosporaceae</taxon>
        <taxon>Peronospora</taxon>
    </lineage>
</organism>
<evidence type="ECO:0000313" key="2">
    <source>
        <dbReference type="EMBL" id="RQM09155.1"/>
    </source>
</evidence>
<sequence length="62" mass="7318">METPCSKVSTSRWESMSKVGGWFKAKRVRFRAYLTEKNPACTPSDRWWIFIMIAEAFADVRR</sequence>
<evidence type="ECO:0000313" key="3">
    <source>
        <dbReference type="Proteomes" id="UP000282087"/>
    </source>
</evidence>
<comment type="caution">
    <text evidence="1">The sequence shown here is derived from an EMBL/GenBank/DDBJ whole genome shotgun (WGS) entry which is preliminary data.</text>
</comment>
<proteinExistence type="predicted"/>
<dbReference type="EMBL" id="QKXF01000764">
    <property type="protein sequence ID" value="RQM09155.1"/>
    <property type="molecule type" value="Genomic_DNA"/>
</dbReference>